<organism evidence="3 4">
    <name type="scientific">Corallococcus macrosporus</name>
    <dbReference type="NCBI Taxonomy" id="35"/>
    <lineage>
        <taxon>Bacteria</taxon>
        <taxon>Pseudomonadati</taxon>
        <taxon>Myxococcota</taxon>
        <taxon>Myxococcia</taxon>
        <taxon>Myxococcales</taxon>
        <taxon>Cystobacterineae</taxon>
        <taxon>Myxococcaceae</taxon>
        <taxon>Corallococcus</taxon>
    </lineage>
</organism>
<evidence type="ECO:0000313" key="4">
    <source>
        <dbReference type="Proteomes" id="UP000664052"/>
    </source>
</evidence>
<name>A0ABS3DLS9_9BACT</name>
<feature type="compositionally biased region" description="Gly residues" evidence="1">
    <location>
        <begin position="96"/>
        <end position="108"/>
    </location>
</feature>
<feature type="chain" id="PRO_5046464069" description="Lipoprotein" evidence="2">
    <location>
        <begin position="28"/>
        <end position="228"/>
    </location>
</feature>
<comment type="caution">
    <text evidence="3">The sequence shown here is derived from an EMBL/GenBank/DDBJ whole genome shotgun (WGS) entry which is preliminary data.</text>
</comment>
<keyword evidence="4" id="KW-1185">Reference proteome</keyword>
<sequence length="228" mass="23717">MNPSPRRVTSVLLLALAVGLMLPGCFAEQGACVHGSSVYFCNDDTSDECRDFWCDGWDYCGYFEGDSCEDVGFPEGTVTLESYSEPRSPEWSWGTPSGGSSGGGGGGGGGGGNGSGACAYYDSNLNRVLCDQRTSASSCSGKWMGSGTTCSGLKCTSGTDPFSCTVSGGSSGGTCTSTYQGPTGDAQVYTQCASVWNYRCQQKNNDAADQNCLVYDSLEATVECPYCP</sequence>
<feature type="signal peptide" evidence="2">
    <location>
        <begin position="1"/>
        <end position="27"/>
    </location>
</feature>
<dbReference type="RefSeq" id="WP_207056790.1">
    <property type="nucleotide sequence ID" value="NZ_JAFIMU010000010.1"/>
</dbReference>
<dbReference type="Proteomes" id="UP000664052">
    <property type="component" value="Unassembled WGS sequence"/>
</dbReference>
<protein>
    <recommendedName>
        <fullName evidence="5">Lipoprotein</fullName>
    </recommendedName>
</protein>
<evidence type="ECO:0000256" key="1">
    <source>
        <dbReference type="SAM" id="MobiDB-lite"/>
    </source>
</evidence>
<evidence type="ECO:0008006" key="5">
    <source>
        <dbReference type="Google" id="ProtNLM"/>
    </source>
</evidence>
<proteinExistence type="predicted"/>
<feature type="region of interest" description="Disordered" evidence="1">
    <location>
        <begin position="79"/>
        <end position="108"/>
    </location>
</feature>
<reference evidence="3 4" key="1">
    <citation type="submission" date="2021-02" db="EMBL/GenBank/DDBJ databases">
        <title>De Novo genome assembly of isolated myxobacteria.</title>
        <authorList>
            <person name="Stevens D.C."/>
        </authorList>
    </citation>
    <scope>NUCLEOTIDE SEQUENCE [LARGE SCALE GENOMIC DNA]</scope>
    <source>
        <strain evidence="3 4">ATCC 29039</strain>
    </source>
</reference>
<keyword evidence="2" id="KW-0732">Signal</keyword>
<dbReference type="EMBL" id="JAFIMU010000010">
    <property type="protein sequence ID" value="MBN8232266.1"/>
    <property type="molecule type" value="Genomic_DNA"/>
</dbReference>
<evidence type="ECO:0000313" key="3">
    <source>
        <dbReference type="EMBL" id="MBN8232266.1"/>
    </source>
</evidence>
<evidence type="ECO:0000256" key="2">
    <source>
        <dbReference type="SAM" id="SignalP"/>
    </source>
</evidence>
<gene>
    <name evidence="3" type="ORF">JYK02_32615</name>
</gene>
<accession>A0ABS3DLS9</accession>